<comment type="similarity">
    <text evidence="2 6">Belongs to the universal ribosomal protein uL10 family.</text>
</comment>
<dbReference type="GO" id="GO:0003735">
    <property type="term" value="F:structural constituent of ribosome"/>
    <property type="evidence" value="ECO:0007669"/>
    <property type="project" value="InterPro"/>
</dbReference>
<comment type="caution">
    <text evidence="7">The sequence shown here is derived from an EMBL/GenBank/DDBJ whole genome shotgun (WGS) entry which is preliminary data.</text>
</comment>
<dbReference type="NCBIfam" id="NF000955">
    <property type="entry name" value="PRK00099.1-1"/>
    <property type="match status" value="1"/>
</dbReference>
<keyword evidence="6" id="KW-0699">rRNA-binding</keyword>
<dbReference type="GO" id="GO:0015934">
    <property type="term" value="C:large ribosomal subunit"/>
    <property type="evidence" value="ECO:0007669"/>
    <property type="project" value="InterPro"/>
</dbReference>
<dbReference type="PANTHER" id="PTHR11560">
    <property type="entry name" value="39S RIBOSOMAL PROTEIN L10, MITOCHONDRIAL"/>
    <property type="match status" value="1"/>
</dbReference>
<dbReference type="InterPro" id="IPR002363">
    <property type="entry name" value="Ribosomal_uL10_CS_bac"/>
</dbReference>
<organism evidence="7 8">
    <name type="scientific">Candidatus Aphodousia faecigallinarum</name>
    <dbReference type="NCBI Taxonomy" id="2840677"/>
    <lineage>
        <taxon>Bacteria</taxon>
        <taxon>Pseudomonadati</taxon>
        <taxon>Pseudomonadota</taxon>
        <taxon>Betaproteobacteria</taxon>
        <taxon>Burkholderiales</taxon>
        <taxon>Sutterellaceae</taxon>
        <taxon>Sutterellaceae incertae sedis</taxon>
        <taxon>Candidatus Aphodousia</taxon>
    </lineage>
</organism>
<evidence type="ECO:0000256" key="6">
    <source>
        <dbReference type="HAMAP-Rule" id="MF_00362"/>
    </source>
</evidence>
<dbReference type="Gene3D" id="6.10.250.290">
    <property type="match status" value="1"/>
</dbReference>
<evidence type="ECO:0000256" key="5">
    <source>
        <dbReference type="ARBA" id="ARBA00035202"/>
    </source>
</evidence>
<dbReference type="Proteomes" id="UP000824083">
    <property type="component" value="Unassembled WGS sequence"/>
</dbReference>
<dbReference type="Gene3D" id="3.30.70.1730">
    <property type="match status" value="1"/>
</dbReference>
<proteinExistence type="inferred from homology"/>
<dbReference type="EMBL" id="DVMY01000031">
    <property type="protein sequence ID" value="HIU36958.1"/>
    <property type="molecule type" value="Genomic_DNA"/>
</dbReference>
<keyword evidence="4 6" id="KW-0687">Ribonucleoprotein</keyword>
<evidence type="ECO:0000313" key="7">
    <source>
        <dbReference type="EMBL" id="HIU36958.1"/>
    </source>
</evidence>
<dbReference type="CDD" id="cd05797">
    <property type="entry name" value="Ribosomal_L10"/>
    <property type="match status" value="1"/>
</dbReference>
<dbReference type="GO" id="GO:0006412">
    <property type="term" value="P:translation"/>
    <property type="evidence" value="ECO:0007669"/>
    <property type="project" value="UniProtKB-UniRule"/>
</dbReference>
<dbReference type="SUPFAM" id="SSF160369">
    <property type="entry name" value="Ribosomal protein L10-like"/>
    <property type="match status" value="1"/>
</dbReference>
<dbReference type="InterPro" id="IPR001790">
    <property type="entry name" value="Ribosomal_uL10"/>
</dbReference>
<dbReference type="PROSITE" id="PS01109">
    <property type="entry name" value="RIBOSOMAL_L10"/>
    <property type="match status" value="1"/>
</dbReference>
<keyword evidence="6" id="KW-0694">RNA-binding</keyword>
<gene>
    <name evidence="6 7" type="primary">rplJ</name>
    <name evidence="7" type="ORF">IAC56_01580</name>
</gene>
<dbReference type="Pfam" id="PF00466">
    <property type="entry name" value="Ribosomal_L10"/>
    <property type="match status" value="1"/>
</dbReference>
<evidence type="ECO:0000256" key="1">
    <source>
        <dbReference type="ARBA" id="ARBA00002633"/>
    </source>
</evidence>
<protein>
    <recommendedName>
        <fullName evidence="5 6">Large ribosomal subunit protein uL10</fullName>
    </recommendedName>
</protein>
<evidence type="ECO:0000256" key="4">
    <source>
        <dbReference type="ARBA" id="ARBA00023274"/>
    </source>
</evidence>
<dbReference type="InterPro" id="IPR043141">
    <property type="entry name" value="Ribosomal_uL10-like_sf"/>
</dbReference>
<comment type="function">
    <text evidence="1 6">Forms part of the ribosomal stalk, playing a central role in the interaction of the ribosome with GTP-bound translation factors.</text>
</comment>
<name>A0A9D1LDU5_9BURK</name>
<reference evidence="7" key="1">
    <citation type="submission" date="2020-10" db="EMBL/GenBank/DDBJ databases">
        <authorList>
            <person name="Gilroy R."/>
        </authorList>
    </citation>
    <scope>NUCLEOTIDE SEQUENCE</scope>
    <source>
        <strain evidence="7">7463</strain>
    </source>
</reference>
<dbReference type="InterPro" id="IPR047865">
    <property type="entry name" value="Ribosomal_uL10_bac_type"/>
</dbReference>
<keyword evidence="3 6" id="KW-0689">Ribosomal protein</keyword>
<evidence type="ECO:0000256" key="2">
    <source>
        <dbReference type="ARBA" id="ARBA00008889"/>
    </source>
</evidence>
<sequence>MGLNRQDKAAVIEEVSGIVANAGSIVIAEYRGLSVQAVTQLRANARKEGVQLRVLKNTLVRRAVSGTPFEGLADQFVGPLVYGFSADPVAAAKVLVSFAKKNDKLVVKGGAMPNNVLDVAGVEQLATMPSREELLAKLMATMNEPIAKFVRTLNEVPARMVRTVAAVRDAKEKAAA</sequence>
<dbReference type="AlphaFoldDB" id="A0A9D1LDU5"/>
<dbReference type="GO" id="GO:0070180">
    <property type="term" value="F:large ribosomal subunit rRNA binding"/>
    <property type="evidence" value="ECO:0007669"/>
    <property type="project" value="UniProtKB-UniRule"/>
</dbReference>
<comment type="subunit">
    <text evidence="6">Part of the ribosomal stalk of the 50S ribosomal subunit. The N-terminus interacts with L11 and the large rRNA to form the base of the stalk. The C-terminus forms an elongated spine to which L12 dimers bind in a sequential fashion forming a multimeric L10(L12)X complex.</text>
</comment>
<reference evidence="7" key="2">
    <citation type="journal article" date="2021" name="PeerJ">
        <title>Extensive microbial diversity within the chicken gut microbiome revealed by metagenomics and culture.</title>
        <authorList>
            <person name="Gilroy R."/>
            <person name="Ravi A."/>
            <person name="Getino M."/>
            <person name="Pursley I."/>
            <person name="Horton D.L."/>
            <person name="Alikhan N.F."/>
            <person name="Baker D."/>
            <person name="Gharbi K."/>
            <person name="Hall N."/>
            <person name="Watson M."/>
            <person name="Adriaenssens E.M."/>
            <person name="Foster-Nyarko E."/>
            <person name="Jarju S."/>
            <person name="Secka A."/>
            <person name="Antonio M."/>
            <person name="Oren A."/>
            <person name="Chaudhuri R.R."/>
            <person name="La Ragione R."/>
            <person name="Hildebrand F."/>
            <person name="Pallen M.J."/>
        </authorList>
    </citation>
    <scope>NUCLEOTIDE SEQUENCE</scope>
    <source>
        <strain evidence="7">7463</strain>
    </source>
</reference>
<evidence type="ECO:0000256" key="3">
    <source>
        <dbReference type="ARBA" id="ARBA00022980"/>
    </source>
</evidence>
<dbReference type="HAMAP" id="MF_00362">
    <property type="entry name" value="Ribosomal_uL10"/>
    <property type="match status" value="1"/>
</dbReference>
<dbReference type="InterPro" id="IPR022973">
    <property type="entry name" value="Ribosomal_uL10_bac"/>
</dbReference>
<evidence type="ECO:0000313" key="8">
    <source>
        <dbReference type="Proteomes" id="UP000824083"/>
    </source>
</evidence>
<accession>A0A9D1LDU5</accession>